<keyword evidence="2" id="KW-1003">Cell membrane</keyword>
<sequence length="337" mass="34024">MTLDYAPPPTTARPANTVDRLRSGMLSAADRLGVAGALIALVLLFAVVAPNFATPDNLLDVARQISVTAILGAGLTFVIITAGIDLSVGSAVGVTAFVGVALALNGFPAALAILGAVLTGVVIGAVNGLLVAWVGLASFIVTLAALTYLRGITYVGTDGTTMFSTTLNYARLGHGSLFGIPIPVLIMVAVFGIGWYVLNRTVFGRWVTAVGGNAEAARLAGIPVKRVLVSVYVISGLCAAIGGVIASARLQSAVPDLGAGYELSAIAAVVLGGTSLMGGRGSLVGTLIGAAIIGVLINGMTLLDVSSFYQQIIQGIVIVLAVALDRLRTRGAAKEAA</sequence>
<feature type="transmembrane region" description="Helical" evidence="6">
    <location>
        <begin position="96"/>
        <end position="123"/>
    </location>
</feature>
<evidence type="ECO:0000256" key="3">
    <source>
        <dbReference type="ARBA" id="ARBA00022692"/>
    </source>
</evidence>
<keyword evidence="8" id="KW-1185">Reference proteome</keyword>
<feature type="transmembrane region" description="Helical" evidence="6">
    <location>
        <begin position="32"/>
        <end position="53"/>
    </location>
</feature>
<evidence type="ECO:0000256" key="5">
    <source>
        <dbReference type="ARBA" id="ARBA00023136"/>
    </source>
</evidence>
<gene>
    <name evidence="7" type="ORF">AFM11_19245</name>
</gene>
<evidence type="ECO:0000313" key="8">
    <source>
        <dbReference type="Proteomes" id="UP000070612"/>
    </source>
</evidence>
<comment type="subcellular location">
    <subcellularLocation>
        <location evidence="1">Cell membrane</location>
        <topology evidence="1">Multi-pass membrane protein</topology>
    </subcellularLocation>
</comment>
<feature type="transmembrane region" description="Helical" evidence="6">
    <location>
        <begin position="308"/>
        <end position="324"/>
    </location>
</feature>
<feature type="transmembrane region" description="Helical" evidence="6">
    <location>
        <begin position="283"/>
        <end position="302"/>
    </location>
</feature>
<feature type="transmembrane region" description="Helical" evidence="6">
    <location>
        <begin position="176"/>
        <end position="198"/>
    </location>
</feature>
<evidence type="ECO:0000256" key="4">
    <source>
        <dbReference type="ARBA" id="ARBA00022989"/>
    </source>
</evidence>
<evidence type="ECO:0000256" key="6">
    <source>
        <dbReference type="SAM" id="Phobius"/>
    </source>
</evidence>
<reference evidence="7 8" key="1">
    <citation type="submission" date="2015-07" db="EMBL/GenBank/DDBJ databases">
        <title>A draft genome sequence of Mycobacterium wolinskyi.</title>
        <authorList>
            <person name="de Man T.J."/>
            <person name="Perry K.A."/>
            <person name="Coulliette A.D."/>
            <person name="Jensen B."/>
            <person name="Toney N.C."/>
            <person name="Limbago B.M."/>
            <person name="Noble-Wang J."/>
        </authorList>
    </citation>
    <scope>NUCLEOTIDE SEQUENCE [LARGE SCALE GENOMIC DNA]</scope>
    <source>
        <strain evidence="7 8">CDC_01</strain>
    </source>
</reference>
<dbReference type="PANTHER" id="PTHR32196">
    <property type="entry name" value="ABC TRANSPORTER PERMEASE PROTEIN YPHD-RELATED-RELATED"/>
    <property type="match status" value="1"/>
</dbReference>
<organism evidence="7 8">
    <name type="scientific">Mycolicibacterium wolinskyi</name>
    <dbReference type="NCBI Taxonomy" id="59750"/>
    <lineage>
        <taxon>Bacteria</taxon>
        <taxon>Bacillati</taxon>
        <taxon>Actinomycetota</taxon>
        <taxon>Actinomycetes</taxon>
        <taxon>Mycobacteriales</taxon>
        <taxon>Mycobacteriaceae</taxon>
        <taxon>Mycolicibacterium</taxon>
    </lineage>
</organism>
<dbReference type="GO" id="GO:0022857">
    <property type="term" value="F:transmembrane transporter activity"/>
    <property type="evidence" value="ECO:0007669"/>
    <property type="project" value="InterPro"/>
</dbReference>
<evidence type="ECO:0000313" key="7">
    <source>
        <dbReference type="EMBL" id="KWX22636.1"/>
    </source>
</evidence>
<feature type="transmembrane region" description="Helical" evidence="6">
    <location>
        <begin position="258"/>
        <end position="276"/>
    </location>
</feature>
<proteinExistence type="predicted"/>
<feature type="transmembrane region" description="Helical" evidence="6">
    <location>
        <begin position="227"/>
        <end position="246"/>
    </location>
</feature>
<feature type="transmembrane region" description="Helical" evidence="6">
    <location>
        <begin position="130"/>
        <end position="156"/>
    </location>
</feature>
<evidence type="ECO:0000256" key="2">
    <source>
        <dbReference type="ARBA" id="ARBA00022475"/>
    </source>
</evidence>
<dbReference type="Proteomes" id="UP000070612">
    <property type="component" value="Unassembled WGS sequence"/>
</dbReference>
<keyword evidence="4 6" id="KW-1133">Transmembrane helix</keyword>
<feature type="transmembrane region" description="Helical" evidence="6">
    <location>
        <begin position="65"/>
        <end position="84"/>
    </location>
</feature>
<dbReference type="EMBL" id="LGTW01000012">
    <property type="protein sequence ID" value="KWX22636.1"/>
    <property type="molecule type" value="Genomic_DNA"/>
</dbReference>
<dbReference type="RefSeq" id="WP_067851667.1">
    <property type="nucleotide sequence ID" value="NZ_LGTW01000012.1"/>
</dbReference>
<dbReference type="InterPro" id="IPR001851">
    <property type="entry name" value="ABC_transp_permease"/>
</dbReference>
<dbReference type="GO" id="GO:0005886">
    <property type="term" value="C:plasma membrane"/>
    <property type="evidence" value="ECO:0007669"/>
    <property type="project" value="UniProtKB-SubCell"/>
</dbReference>
<dbReference type="CDD" id="cd06579">
    <property type="entry name" value="TM_PBP1_transp_AraH_like"/>
    <property type="match status" value="1"/>
</dbReference>
<dbReference type="PATRIC" id="fig|59750.3.peg.1183"/>
<keyword evidence="5 6" id="KW-0472">Membrane</keyword>
<dbReference type="PANTHER" id="PTHR32196:SF72">
    <property type="entry name" value="RIBOSE IMPORT PERMEASE PROTEIN RBSC"/>
    <property type="match status" value="1"/>
</dbReference>
<evidence type="ECO:0000256" key="1">
    <source>
        <dbReference type="ARBA" id="ARBA00004651"/>
    </source>
</evidence>
<dbReference type="AlphaFoldDB" id="A0A132PJX5"/>
<comment type="caution">
    <text evidence="7">The sequence shown here is derived from an EMBL/GenBank/DDBJ whole genome shotgun (WGS) entry which is preliminary data.</text>
</comment>
<accession>A0A132PJX5</accession>
<protein>
    <submittedName>
        <fullName evidence="7">Ribose ABC transporter permease</fullName>
    </submittedName>
</protein>
<dbReference type="STRING" id="59750.AWC31_15325"/>
<dbReference type="Pfam" id="PF02653">
    <property type="entry name" value="BPD_transp_2"/>
    <property type="match status" value="1"/>
</dbReference>
<keyword evidence="3 6" id="KW-0812">Transmembrane</keyword>
<name>A0A132PJX5_9MYCO</name>